<dbReference type="InterPro" id="IPR025423">
    <property type="entry name" value="TMEM205-like"/>
</dbReference>
<evidence type="ECO:0000259" key="6">
    <source>
        <dbReference type="Pfam" id="PF13664"/>
    </source>
</evidence>
<protein>
    <submittedName>
        <fullName evidence="7">DUF4149 domain-containing protein</fullName>
    </submittedName>
</protein>
<evidence type="ECO:0000313" key="7">
    <source>
        <dbReference type="EMBL" id="WIT11441.1"/>
    </source>
</evidence>
<feature type="transmembrane region" description="Helical" evidence="5">
    <location>
        <begin position="110"/>
        <end position="137"/>
    </location>
</feature>
<keyword evidence="3 5" id="KW-1133">Transmembrane helix</keyword>
<sequence>MLYRARALLAALWGGLLLCVAGVAAPSAFAVLERAQAGKLVGRVFELDAQIGLAAGLLLLMMERRLQRDARVPGRVFTPELLLPLVALFCVVAGYYGLQPLLEAARAGQGAWSFGALHAVSSLLFGLKTLAVLLLAWRASRAPA</sequence>
<proteinExistence type="predicted"/>
<evidence type="ECO:0000256" key="4">
    <source>
        <dbReference type="ARBA" id="ARBA00023136"/>
    </source>
</evidence>
<dbReference type="RefSeq" id="WP_285232523.1">
    <property type="nucleotide sequence ID" value="NZ_CP116346.1"/>
</dbReference>
<feature type="domain" description="TMEM205-like" evidence="6">
    <location>
        <begin position="8"/>
        <end position="107"/>
    </location>
</feature>
<evidence type="ECO:0000256" key="5">
    <source>
        <dbReference type="SAM" id="Phobius"/>
    </source>
</evidence>
<evidence type="ECO:0000256" key="3">
    <source>
        <dbReference type="ARBA" id="ARBA00022989"/>
    </source>
</evidence>
<dbReference type="KEGG" id="pais:PFX98_21500"/>
<evidence type="ECO:0000256" key="2">
    <source>
        <dbReference type="ARBA" id="ARBA00022692"/>
    </source>
</evidence>
<evidence type="ECO:0000256" key="1">
    <source>
        <dbReference type="ARBA" id="ARBA00004370"/>
    </source>
</evidence>
<dbReference type="EMBL" id="CP116346">
    <property type="protein sequence ID" value="WIT11441.1"/>
    <property type="molecule type" value="Genomic_DNA"/>
</dbReference>
<feature type="transmembrane region" description="Helical" evidence="5">
    <location>
        <begin position="40"/>
        <end position="60"/>
    </location>
</feature>
<feature type="transmembrane region" description="Helical" evidence="5">
    <location>
        <begin position="81"/>
        <end position="98"/>
    </location>
</feature>
<comment type="subcellular location">
    <subcellularLocation>
        <location evidence="1">Membrane</location>
    </subcellularLocation>
</comment>
<keyword evidence="8" id="KW-1185">Reference proteome</keyword>
<gene>
    <name evidence="7" type="ORF">PFX98_21500</name>
</gene>
<accession>A0AA95NKP0</accession>
<organism evidence="7 8">
    <name type="scientific">Paucibacter sediminis</name>
    <dbReference type="NCBI Taxonomy" id="3019553"/>
    <lineage>
        <taxon>Bacteria</taxon>
        <taxon>Pseudomonadati</taxon>
        <taxon>Pseudomonadota</taxon>
        <taxon>Betaproteobacteria</taxon>
        <taxon>Burkholderiales</taxon>
        <taxon>Sphaerotilaceae</taxon>
        <taxon>Roseateles</taxon>
    </lineage>
</organism>
<dbReference type="AlphaFoldDB" id="A0AA95NKP0"/>
<evidence type="ECO:0000313" key="8">
    <source>
        <dbReference type="Proteomes" id="UP001177769"/>
    </source>
</evidence>
<dbReference type="Proteomes" id="UP001177769">
    <property type="component" value="Chromosome"/>
</dbReference>
<keyword evidence="2 5" id="KW-0812">Transmembrane</keyword>
<dbReference type="Pfam" id="PF13664">
    <property type="entry name" value="DUF4149"/>
    <property type="match status" value="1"/>
</dbReference>
<reference evidence="7" key="1">
    <citation type="submission" date="2023-01" db="EMBL/GenBank/DDBJ databases">
        <title>Whole genome sequence of Paucibacter sp. S2-9 isolated from pond sediment.</title>
        <authorList>
            <person name="Jung J.Y."/>
        </authorList>
    </citation>
    <scope>NUCLEOTIDE SEQUENCE</scope>
    <source>
        <strain evidence="7">S2-9</strain>
    </source>
</reference>
<dbReference type="GO" id="GO:0016020">
    <property type="term" value="C:membrane"/>
    <property type="evidence" value="ECO:0007669"/>
    <property type="project" value="UniProtKB-SubCell"/>
</dbReference>
<keyword evidence="4 5" id="KW-0472">Membrane</keyword>
<name>A0AA95NKP0_9BURK</name>